<proteinExistence type="predicted"/>
<reference evidence="1" key="1">
    <citation type="submission" date="2018-02" db="EMBL/GenBank/DDBJ databases">
        <authorList>
            <person name="Cohen D.B."/>
            <person name="Kent A.D."/>
        </authorList>
    </citation>
    <scope>NUCLEOTIDE SEQUENCE</scope>
</reference>
<sequence length="83" mass="9009">MEAIRANPLAFGTKLNVDALWKAGKSCLAVSAKNVYGDALKAWIQHFVINSIEMVEALVGRLAMERAIDVGLLPVIIEADSNR</sequence>
<dbReference type="EMBL" id="OIVN01003835">
    <property type="protein sequence ID" value="SPD13867.1"/>
    <property type="molecule type" value="Genomic_DNA"/>
</dbReference>
<organism evidence="1">
    <name type="scientific">Fagus sylvatica</name>
    <name type="common">Beechnut</name>
    <dbReference type="NCBI Taxonomy" id="28930"/>
    <lineage>
        <taxon>Eukaryota</taxon>
        <taxon>Viridiplantae</taxon>
        <taxon>Streptophyta</taxon>
        <taxon>Embryophyta</taxon>
        <taxon>Tracheophyta</taxon>
        <taxon>Spermatophyta</taxon>
        <taxon>Magnoliopsida</taxon>
        <taxon>eudicotyledons</taxon>
        <taxon>Gunneridae</taxon>
        <taxon>Pentapetalae</taxon>
        <taxon>rosids</taxon>
        <taxon>fabids</taxon>
        <taxon>Fagales</taxon>
        <taxon>Fagaceae</taxon>
        <taxon>Fagus</taxon>
    </lineage>
</organism>
<accession>A0A2N9HHY0</accession>
<dbReference type="AlphaFoldDB" id="A0A2N9HHY0"/>
<protein>
    <recommendedName>
        <fullName evidence="2">RNase H type-1 domain-containing protein</fullName>
    </recommendedName>
</protein>
<gene>
    <name evidence="1" type="ORF">FSB_LOCUS41749</name>
</gene>
<name>A0A2N9HHY0_FAGSY</name>
<evidence type="ECO:0008006" key="2">
    <source>
        <dbReference type="Google" id="ProtNLM"/>
    </source>
</evidence>
<evidence type="ECO:0000313" key="1">
    <source>
        <dbReference type="EMBL" id="SPD13867.1"/>
    </source>
</evidence>